<dbReference type="Gene3D" id="3.90.79.10">
    <property type="entry name" value="Nucleoside Triphosphate Pyrophosphohydrolase"/>
    <property type="match status" value="1"/>
</dbReference>
<dbReference type="GO" id="GO:0006637">
    <property type="term" value="P:acyl-CoA metabolic process"/>
    <property type="evidence" value="ECO:0007669"/>
    <property type="project" value="UniProtKB-ARBA"/>
</dbReference>
<evidence type="ECO:0000256" key="5">
    <source>
        <dbReference type="ARBA" id="ARBA00022842"/>
    </source>
</evidence>
<dbReference type="CDD" id="cd03426">
    <property type="entry name" value="NUDIX_CoAse_Nudt7"/>
    <property type="match status" value="1"/>
</dbReference>
<dbReference type="GO" id="GO:0005737">
    <property type="term" value="C:cytoplasm"/>
    <property type="evidence" value="ECO:0007669"/>
    <property type="project" value="UniProtKB-ARBA"/>
</dbReference>
<dbReference type="PANTHER" id="PTHR12992:SF26">
    <property type="entry name" value="NUDIX HYDROLASE 15, MITOCHONDRIAL-LIKE"/>
    <property type="match status" value="1"/>
</dbReference>
<dbReference type="AlphaFoldDB" id="A0A9J5X905"/>
<evidence type="ECO:0000256" key="4">
    <source>
        <dbReference type="ARBA" id="ARBA00022801"/>
    </source>
</evidence>
<keyword evidence="5" id="KW-0460">Magnesium</keyword>
<reference evidence="8 9" key="1">
    <citation type="submission" date="2020-09" db="EMBL/GenBank/DDBJ databases">
        <title>De no assembly of potato wild relative species, Solanum commersonii.</title>
        <authorList>
            <person name="Cho K."/>
        </authorList>
    </citation>
    <scope>NUCLEOTIDE SEQUENCE [LARGE SCALE GENOMIC DNA]</scope>
    <source>
        <strain evidence="8">LZ3.2</strain>
        <tissue evidence="8">Leaf</tissue>
    </source>
</reference>
<keyword evidence="4" id="KW-0378">Hydrolase</keyword>
<dbReference type="Proteomes" id="UP000824120">
    <property type="component" value="Chromosome 9"/>
</dbReference>
<keyword evidence="9" id="KW-1185">Reference proteome</keyword>
<evidence type="ECO:0000256" key="3">
    <source>
        <dbReference type="ARBA" id="ARBA00022723"/>
    </source>
</evidence>
<feature type="domain" description="Nudix hydrolase" evidence="7">
    <location>
        <begin position="66"/>
        <end position="200"/>
    </location>
</feature>
<evidence type="ECO:0000256" key="1">
    <source>
        <dbReference type="ARBA" id="ARBA00001936"/>
    </source>
</evidence>
<evidence type="ECO:0000256" key="6">
    <source>
        <dbReference type="ARBA" id="ARBA00023211"/>
    </source>
</evidence>
<dbReference type="GO" id="GO:0015937">
    <property type="term" value="P:coenzyme A biosynthetic process"/>
    <property type="evidence" value="ECO:0007669"/>
    <property type="project" value="UniProtKB-ARBA"/>
</dbReference>
<sequence length="258" mass="29331">MAFFPPNSQLMNCESNKKLQPIINFSSKEDNEEISDNNLHENCYIVGIKEYITTRNIHLSKVISREKRAAVLICLFQGLEGEIRVILTKRSMKLSTHPGEVALPGGKMDEEDLDDSATALREAKEEIGLKSSLVQVITNLEPFISLHLLTVVPVVGLLSRIEEFKPLLNADEVDAIFDVPLDIFLKEENHRRVEKEWGRWKYVCHIFEYESSKKGVYQIGGLTASILIHAASIIYQTTPSFSEYLPDFSQLQFTLNMN</sequence>
<dbReference type="InterPro" id="IPR015797">
    <property type="entry name" value="NUDIX_hydrolase-like_dom_sf"/>
</dbReference>
<comment type="cofactor">
    <cofactor evidence="2">
        <name>Mg(2+)</name>
        <dbReference type="ChEBI" id="CHEBI:18420"/>
    </cofactor>
</comment>
<gene>
    <name evidence="8" type="ORF">H5410_045205</name>
</gene>
<dbReference type="InterPro" id="IPR045121">
    <property type="entry name" value="CoAse"/>
</dbReference>
<evidence type="ECO:0000313" key="9">
    <source>
        <dbReference type="Proteomes" id="UP000824120"/>
    </source>
</evidence>
<evidence type="ECO:0000313" key="8">
    <source>
        <dbReference type="EMBL" id="KAG5584771.1"/>
    </source>
</evidence>
<dbReference type="InterPro" id="IPR000086">
    <property type="entry name" value="NUDIX_hydrolase_dom"/>
</dbReference>
<dbReference type="GO" id="GO:0010945">
    <property type="term" value="F:coenzyme A diphosphatase activity"/>
    <property type="evidence" value="ECO:0007669"/>
    <property type="project" value="InterPro"/>
</dbReference>
<comment type="cofactor">
    <cofactor evidence="1">
        <name>Mn(2+)</name>
        <dbReference type="ChEBI" id="CHEBI:29035"/>
    </cofactor>
</comment>
<dbReference type="EMBL" id="JACXVP010000009">
    <property type="protein sequence ID" value="KAG5584771.1"/>
    <property type="molecule type" value="Genomic_DNA"/>
</dbReference>
<evidence type="ECO:0000256" key="2">
    <source>
        <dbReference type="ARBA" id="ARBA00001946"/>
    </source>
</evidence>
<name>A0A9J5X905_SOLCO</name>
<comment type="caution">
    <text evidence="8">The sequence shown here is derived from an EMBL/GenBank/DDBJ whole genome shotgun (WGS) entry which is preliminary data.</text>
</comment>
<dbReference type="GO" id="GO:0008893">
    <property type="term" value="F:guanosine-3',5'-bis(diphosphate) 3'-diphosphatase activity"/>
    <property type="evidence" value="ECO:0007669"/>
    <property type="project" value="UniProtKB-ARBA"/>
</dbReference>
<protein>
    <recommendedName>
        <fullName evidence="7">Nudix hydrolase domain-containing protein</fullName>
    </recommendedName>
</protein>
<organism evidence="8 9">
    <name type="scientific">Solanum commersonii</name>
    <name type="common">Commerson's wild potato</name>
    <name type="synonym">Commerson's nightshade</name>
    <dbReference type="NCBI Taxonomy" id="4109"/>
    <lineage>
        <taxon>Eukaryota</taxon>
        <taxon>Viridiplantae</taxon>
        <taxon>Streptophyta</taxon>
        <taxon>Embryophyta</taxon>
        <taxon>Tracheophyta</taxon>
        <taxon>Spermatophyta</taxon>
        <taxon>Magnoliopsida</taxon>
        <taxon>eudicotyledons</taxon>
        <taxon>Gunneridae</taxon>
        <taxon>Pentapetalae</taxon>
        <taxon>asterids</taxon>
        <taxon>lamiids</taxon>
        <taxon>Solanales</taxon>
        <taxon>Solanaceae</taxon>
        <taxon>Solanoideae</taxon>
        <taxon>Solaneae</taxon>
        <taxon>Solanum</taxon>
    </lineage>
</organism>
<dbReference type="PROSITE" id="PS51462">
    <property type="entry name" value="NUDIX"/>
    <property type="match status" value="1"/>
</dbReference>
<proteinExistence type="predicted"/>
<dbReference type="OrthoDB" id="206213at2759"/>
<dbReference type="Pfam" id="PF00293">
    <property type="entry name" value="NUDIX"/>
    <property type="match status" value="1"/>
</dbReference>
<keyword evidence="3" id="KW-0479">Metal-binding</keyword>
<dbReference type="FunFam" id="3.90.79.10:FF:000036">
    <property type="entry name" value="Nudix hydrolase 11"/>
    <property type="match status" value="1"/>
</dbReference>
<dbReference type="PANTHER" id="PTHR12992">
    <property type="entry name" value="NUDIX HYDROLASE"/>
    <property type="match status" value="1"/>
</dbReference>
<accession>A0A9J5X905</accession>
<dbReference type="GO" id="GO:0015938">
    <property type="term" value="P:coenzyme A catabolic process"/>
    <property type="evidence" value="ECO:0007669"/>
    <property type="project" value="TreeGrafter"/>
</dbReference>
<dbReference type="GO" id="GO:0046872">
    <property type="term" value="F:metal ion binding"/>
    <property type="evidence" value="ECO:0007669"/>
    <property type="project" value="UniProtKB-KW"/>
</dbReference>
<evidence type="ECO:0000259" key="7">
    <source>
        <dbReference type="PROSITE" id="PS51462"/>
    </source>
</evidence>
<dbReference type="SUPFAM" id="SSF55811">
    <property type="entry name" value="Nudix"/>
    <property type="match status" value="1"/>
</dbReference>
<keyword evidence="6" id="KW-0464">Manganese</keyword>